<accession>A0A1C3NVW4</accession>
<evidence type="ECO:0000256" key="6">
    <source>
        <dbReference type="ARBA" id="ARBA00022989"/>
    </source>
</evidence>
<feature type="transmembrane region" description="Helical" evidence="8">
    <location>
        <begin position="206"/>
        <end position="225"/>
    </location>
</feature>
<evidence type="ECO:0000313" key="12">
    <source>
        <dbReference type="Proteomes" id="UP000199013"/>
    </source>
</evidence>
<sequence>MSNLIDQRSTPAARPETRQRIHDDEQGPESRRLARRSHAQTRVRWELLRNLIRKDLKIKYKGSTLGFAWSLANPLLLLAVYTLVFQVIMSAGVPRFGVYLMSGLLIWNAFSASASAASGSVVFNANLVKKVRFPLPVLPLSAVGFAVVHFVLQLAVLFVVVAALGYSFVGLQLFLLVPAFAVAMTFTVGLSMLVSGLNVRYRDTEHLLEVALLAWFWLNPIVYPVGLIRKLLHEWTWIYFLNPMATVIATFQRAIYKGPTVNPTTGQGILADPGYLFYLEHLAIAGAMSLGLLWLGTHVFRRMQADFAEDL</sequence>
<evidence type="ECO:0000256" key="8">
    <source>
        <dbReference type="RuleBase" id="RU361157"/>
    </source>
</evidence>
<feature type="compositionally biased region" description="Polar residues" evidence="9">
    <location>
        <begin position="1"/>
        <end position="10"/>
    </location>
</feature>
<evidence type="ECO:0000256" key="4">
    <source>
        <dbReference type="ARBA" id="ARBA00022475"/>
    </source>
</evidence>
<feature type="transmembrane region" description="Helical" evidence="8">
    <location>
        <begin position="275"/>
        <end position="295"/>
    </location>
</feature>
<feature type="transmembrane region" description="Helical" evidence="8">
    <location>
        <begin position="173"/>
        <end position="194"/>
    </location>
</feature>
<evidence type="ECO:0000256" key="1">
    <source>
        <dbReference type="ARBA" id="ARBA00004651"/>
    </source>
</evidence>
<dbReference type="InterPro" id="IPR047817">
    <property type="entry name" value="ABC2_TM_bact-type"/>
</dbReference>
<dbReference type="AlphaFoldDB" id="A0A1C3NVW4"/>
<evidence type="ECO:0000313" key="11">
    <source>
        <dbReference type="EMBL" id="SBW20063.1"/>
    </source>
</evidence>
<protein>
    <recommendedName>
        <fullName evidence="8">Transport permease protein</fullName>
    </recommendedName>
</protein>
<feature type="transmembrane region" description="Helical" evidence="8">
    <location>
        <begin position="143"/>
        <end position="166"/>
    </location>
</feature>
<keyword evidence="5 8" id="KW-0812">Transmembrane</keyword>
<dbReference type="GO" id="GO:0140359">
    <property type="term" value="F:ABC-type transporter activity"/>
    <property type="evidence" value="ECO:0007669"/>
    <property type="project" value="InterPro"/>
</dbReference>
<feature type="compositionally biased region" description="Basic and acidic residues" evidence="9">
    <location>
        <begin position="15"/>
        <end position="32"/>
    </location>
</feature>
<dbReference type="PANTHER" id="PTHR30413">
    <property type="entry name" value="INNER MEMBRANE TRANSPORT PERMEASE"/>
    <property type="match status" value="1"/>
</dbReference>
<evidence type="ECO:0000256" key="5">
    <source>
        <dbReference type="ARBA" id="ARBA00022692"/>
    </source>
</evidence>
<dbReference type="EMBL" id="FLUV01000654">
    <property type="protein sequence ID" value="SBW20063.1"/>
    <property type="molecule type" value="Genomic_DNA"/>
</dbReference>
<evidence type="ECO:0000256" key="7">
    <source>
        <dbReference type="ARBA" id="ARBA00023136"/>
    </source>
</evidence>
<keyword evidence="7 8" id="KW-0472">Membrane</keyword>
<reference evidence="12" key="1">
    <citation type="submission" date="2016-02" db="EMBL/GenBank/DDBJ databases">
        <authorList>
            <person name="Wibberg D."/>
        </authorList>
    </citation>
    <scope>NUCLEOTIDE SEQUENCE [LARGE SCALE GENOMIC DNA]</scope>
</reference>
<keyword evidence="6 8" id="KW-1133">Transmembrane helix</keyword>
<proteinExistence type="inferred from homology"/>
<keyword evidence="4 8" id="KW-1003">Cell membrane</keyword>
<name>A0A1C3NVW4_9ACTN</name>
<dbReference type="InterPro" id="IPR013525">
    <property type="entry name" value="ABC2_TM"/>
</dbReference>
<organism evidence="11 12">
    <name type="scientific">Candidatus Protofrankia californiensis</name>
    <dbReference type="NCBI Taxonomy" id="1839754"/>
    <lineage>
        <taxon>Bacteria</taxon>
        <taxon>Bacillati</taxon>
        <taxon>Actinomycetota</taxon>
        <taxon>Actinomycetes</taxon>
        <taxon>Frankiales</taxon>
        <taxon>Frankiaceae</taxon>
        <taxon>Protofrankia</taxon>
    </lineage>
</organism>
<evidence type="ECO:0000259" key="10">
    <source>
        <dbReference type="PROSITE" id="PS51012"/>
    </source>
</evidence>
<feature type="domain" description="ABC transmembrane type-2" evidence="10">
    <location>
        <begin position="65"/>
        <end position="303"/>
    </location>
</feature>
<evidence type="ECO:0000256" key="9">
    <source>
        <dbReference type="SAM" id="MobiDB-lite"/>
    </source>
</evidence>
<keyword evidence="3 8" id="KW-0813">Transport</keyword>
<evidence type="ECO:0000256" key="2">
    <source>
        <dbReference type="ARBA" id="ARBA00007783"/>
    </source>
</evidence>
<comment type="similarity">
    <text evidence="2 8">Belongs to the ABC-2 integral membrane protein family.</text>
</comment>
<dbReference type="GO" id="GO:0005886">
    <property type="term" value="C:plasma membrane"/>
    <property type="evidence" value="ECO:0007669"/>
    <property type="project" value="UniProtKB-SubCell"/>
</dbReference>
<keyword evidence="12" id="KW-1185">Reference proteome</keyword>
<dbReference type="PANTHER" id="PTHR30413:SF10">
    <property type="entry name" value="CAPSULE POLYSACCHARIDE EXPORT INNER-MEMBRANE PROTEIN CTRC"/>
    <property type="match status" value="1"/>
</dbReference>
<dbReference type="GO" id="GO:0015920">
    <property type="term" value="P:lipopolysaccharide transport"/>
    <property type="evidence" value="ECO:0007669"/>
    <property type="project" value="TreeGrafter"/>
</dbReference>
<feature type="region of interest" description="Disordered" evidence="9">
    <location>
        <begin position="1"/>
        <end position="37"/>
    </location>
</feature>
<dbReference type="PROSITE" id="PS51012">
    <property type="entry name" value="ABC_TM2"/>
    <property type="match status" value="1"/>
</dbReference>
<feature type="transmembrane region" description="Helical" evidence="8">
    <location>
        <begin position="96"/>
        <end position="123"/>
    </location>
</feature>
<gene>
    <name evidence="11" type="ORF">FDG2_1582</name>
</gene>
<comment type="subcellular location">
    <subcellularLocation>
        <location evidence="1 8">Cell membrane</location>
        <topology evidence="1 8">Multi-pass membrane protein</topology>
    </subcellularLocation>
</comment>
<feature type="transmembrane region" description="Helical" evidence="8">
    <location>
        <begin position="66"/>
        <end position="84"/>
    </location>
</feature>
<dbReference type="Proteomes" id="UP000199013">
    <property type="component" value="Unassembled WGS sequence"/>
</dbReference>
<evidence type="ECO:0000256" key="3">
    <source>
        <dbReference type="ARBA" id="ARBA00022448"/>
    </source>
</evidence>
<dbReference type="Pfam" id="PF01061">
    <property type="entry name" value="ABC2_membrane"/>
    <property type="match status" value="1"/>
</dbReference>